<evidence type="ECO:0000313" key="1">
    <source>
        <dbReference type="EMBL" id="CAK5037577.1"/>
    </source>
</evidence>
<organism evidence="1 2">
    <name type="scientific">Meloidogyne enterolobii</name>
    <name type="common">Root-knot nematode worm</name>
    <name type="synonym">Meloidogyne mayaguensis</name>
    <dbReference type="NCBI Taxonomy" id="390850"/>
    <lineage>
        <taxon>Eukaryota</taxon>
        <taxon>Metazoa</taxon>
        <taxon>Ecdysozoa</taxon>
        <taxon>Nematoda</taxon>
        <taxon>Chromadorea</taxon>
        <taxon>Rhabditida</taxon>
        <taxon>Tylenchina</taxon>
        <taxon>Tylenchomorpha</taxon>
        <taxon>Tylenchoidea</taxon>
        <taxon>Meloidogynidae</taxon>
        <taxon>Meloidogyninae</taxon>
        <taxon>Meloidogyne</taxon>
    </lineage>
</organism>
<dbReference type="Proteomes" id="UP001497535">
    <property type="component" value="Unassembled WGS sequence"/>
</dbReference>
<gene>
    <name evidence="1" type="ORF">MENTE1834_LOCUS9373</name>
</gene>
<evidence type="ECO:0000313" key="2">
    <source>
        <dbReference type="Proteomes" id="UP001497535"/>
    </source>
</evidence>
<name>A0ACB0Y9V6_MELEN</name>
<proteinExistence type="predicted"/>
<accession>A0ACB0Y9V6</accession>
<comment type="caution">
    <text evidence="1">The sequence shown here is derived from an EMBL/GenBank/DDBJ whole genome shotgun (WGS) entry which is preliminary data.</text>
</comment>
<dbReference type="EMBL" id="CAVMJV010000008">
    <property type="protein sequence ID" value="CAK5037577.1"/>
    <property type="molecule type" value="Genomic_DNA"/>
</dbReference>
<sequence>MLVFILFTFFSKIFIFASTNQNIIEEPLNSTNKSRALSFLKEKILNSEDDQQTAFRQNTQEVHDPRKPILISYLAAVSQFSQLIFDKLQDVANSRSNELADFSSLMNGHSCFSTEFEGSMISGALQVAIDYVNNNPDMLPGYKLKYIFNNTCGDEMRSLFKFKTSCRINS</sequence>
<protein>
    <submittedName>
        <fullName evidence="1">Uncharacterized protein</fullName>
    </submittedName>
</protein>
<keyword evidence="2" id="KW-1185">Reference proteome</keyword>
<reference evidence="1" key="1">
    <citation type="submission" date="2023-11" db="EMBL/GenBank/DDBJ databases">
        <authorList>
            <person name="Poullet M."/>
        </authorList>
    </citation>
    <scope>NUCLEOTIDE SEQUENCE</scope>
    <source>
        <strain evidence="1">E1834</strain>
    </source>
</reference>